<feature type="coiled-coil region" evidence="3">
    <location>
        <begin position="585"/>
        <end position="612"/>
    </location>
</feature>
<dbReference type="InterPro" id="IPR036875">
    <property type="entry name" value="Znf_CCHC_sf"/>
</dbReference>
<keyword evidence="1" id="KW-0378">Hydrolase</keyword>
<keyword evidence="2" id="KW-0863">Zinc-finger</keyword>
<dbReference type="EMBL" id="JARYMX010000004">
    <property type="protein sequence ID" value="KAJ9552638.1"/>
    <property type="molecule type" value="Genomic_DNA"/>
</dbReference>
<dbReference type="Pfam" id="PF00665">
    <property type="entry name" value="rve"/>
    <property type="match status" value="1"/>
</dbReference>
<feature type="coiled-coil region" evidence="3">
    <location>
        <begin position="504"/>
        <end position="531"/>
    </location>
</feature>
<keyword evidence="2" id="KW-0862">Zinc</keyword>
<keyword evidence="3" id="KW-0175">Coiled coil</keyword>
<feature type="domain" description="CCHC-type" evidence="5">
    <location>
        <begin position="322"/>
        <end position="338"/>
    </location>
</feature>
<feature type="compositionally biased region" description="Polar residues" evidence="4">
    <location>
        <begin position="991"/>
        <end position="1002"/>
    </location>
</feature>
<gene>
    <name evidence="7" type="ORF">OSB04_016683</name>
</gene>
<evidence type="ECO:0000259" key="6">
    <source>
        <dbReference type="PROSITE" id="PS50994"/>
    </source>
</evidence>
<dbReference type="Pfam" id="PF00098">
    <property type="entry name" value="zf-CCHC"/>
    <property type="match status" value="1"/>
</dbReference>
<dbReference type="PANTHER" id="PTHR11439:SF495">
    <property type="entry name" value="REVERSE TRANSCRIPTASE, RNA-DEPENDENT DNA POLYMERASE-RELATED"/>
    <property type="match status" value="1"/>
</dbReference>
<dbReference type="PROSITE" id="PS50994">
    <property type="entry name" value="INTEGRASE"/>
    <property type="match status" value="1"/>
</dbReference>
<feature type="compositionally biased region" description="Polar residues" evidence="4">
    <location>
        <begin position="933"/>
        <end position="944"/>
    </location>
</feature>
<feature type="region of interest" description="Disordered" evidence="4">
    <location>
        <begin position="933"/>
        <end position="1002"/>
    </location>
</feature>
<dbReference type="SUPFAM" id="SSF56672">
    <property type="entry name" value="DNA/RNA polymerases"/>
    <property type="match status" value="1"/>
</dbReference>
<organism evidence="7 8">
    <name type="scientific">Centaurea solstitialis</name>
    <name type="common">yellow star-thistle</name>
    <dbReference type="NCBI Taxonomy" id="347529"/>
    <lineage>
        <taxon>Eukaryota</taxon>
        <taxon>Viridiplantae</taxon>
        <taxon>Streptophyta</taxon>
        <taxon>Embryophyta</taxon>
        <taxon>Tracheophyta</taxon>
        <taxon>Spermatophyta</taxon>
        <taxon>Magnoliopsida</taxon>
        <taxon>eudicotyledons</taxon>
        <taxon>Gunneridae</taxon>
        <taxon>Pentapetalae</taxon>
        <taxon>asterids</taxon>
        <taxon>campanulids</taxon>
        <taxon>Asterales</taxon>
        <taxon>Asteraceae</taxon>
        <taxon>Carduoideae</taxon>
        <taxon>Cardueae</taxon>
        <taxon>Centaureinae</taxon>
        <taxon>Centaurea</taxon>
    </lineage>
</organism>
<dbReference type="Pfam" id="PF25597">
    <property type="entry name" value="SH3_retrovirus"/>
    <property type="match status" value="1"/>
</dbReference>
<dbReference type="GO" id="GO:0003676">
    <property type="term" value="F:nucleic acid binding"/>
    <property type="evidence" value="ECO:0007669"/>
    <property type="project" value="InterPro"/>
</dbReference>
<dbReference type="PROSITE" id="PS50158">
    <property type="entry name" value="ZF_CCHC"/>
    <property type="match status" value="1"/>
</dbReference>
<proteinExistence type="predicted"/>
<feature type="compositionally biased region" description="Polar residues" evidence="4">
    <location>
        <begin position="1507"/>
        <end position="1536"/>
    </location>
</feature>
<protein>
    <submittedName>
        <fullName evidence="7">Uncharacterized protein</fullName>
    </submittedName>
</protein>
<reference evidence="7" key="1">
    <citation type="submission" date="2023-03" db="EMBL/GenBank/DDBJ databases">
        <title>Chromosome-scale reference genome and RAD-based genetic map of yellow starthistle (Centaurea solstitialis) reveal putative structural variation and QTLs associated with invader traits.</title>
        <authorList>
            <person name="Reatini B."/>
            <person name="Cang F.A."/>
            <person name="Jiang Q."/>
            <person name="Mckibben M.T.W."/>
            <person name="Barker M.S."/>
            <person name="Rieseberg L.H."/>
            <person name="Dlugosch K.M."/>
        </authorList>
    </citation>
    <scope>NUCLEOTIDE SEQUENCE</scope>
    <source>
        <strain evidence="7">CAN-66</strain>
        <tissue evidence="7">Leaf</tissue>
    </source>
</reference>
<keyword evidence="8" id="KW-1185">Reference proteome</keyword>
<name>A0AA38TLG0_9ASTR</name>
<dbReference type="PANTHER" id="PTHR11439">
    <property type="entry name" value="GAG-POL-RELATED RETROTRANSPOSON"/>
    <property type="match status" value="1"/>
</dbReference>
<dbReference type="Pfam" id="PF07727">
    <property type="entry name" value="RVT_2"/>
    <property type="match status" value="1"/>
</dbReference>
<evidence type="ECO:0000256" key="4">
    <source>
        <dbReference type="SAM" id="MobiDB-lite"/>
    </source>
</evidence>
<feature type="region of interest" description="Disordered" evidence="4">
    <location>
        <begin position="247"/>
        <end position="292"/>
    </location>
</feature>
<dbReference type="InterPro" id="IPR001878">
    <property type="entry name" value="Znf_CCHC"/>
</dbReference>
<feature type="region of interest" description="Disordered" evidence="4">
    <location>
        <begin position="1488"/>
        <end position="1536"/>
    </location>
</feature>
<dbReference type="GO" id="GO:0015074">
    <property type="term" value="P:DNA integration"/>
    <property type="evidence" value="ECO:0007669"/>
    <property type="project" value="InterPro"/>
</dbReference>
<feature type="domain" description="Integrase catalytic" evidence="6">
    <location>
        <begin position="1246"/>
        <end position="1434"/>
    </location>
</feature>
<dbReference type="InterPro" id="IPR012337">
    <property type="entry name" value="RNaseH-like_sf"/>
</dbReference>
<feature type="compositionally biased region" description="Polar residues" evidence="4">
    <location>
        <begin position="963"/>
        <end position="976"/>
    </location>
</feature>
<dbReference type="SMART" id="SM00343">
    <property type="entry name" value="ZnF_C2HC"/>
    <property type="match status" value="1"/>
</dbReference>
<feature type="coiled-coil region" evidence="3">
    <location>
        <begin position="842"/>
        <end position="887"/>
    </location>
</feature>
<feature type="compositionally biased region" description="Low complexity" evidence="4">
    <location>
        <begin position="1488"/>
        <end position="1501"/>
    </location>
</feature>
<dbReference type="InterPro" id="IPR057670">
    <property type="entry name" value="SH3_retrovirus"/>
</dbReference>
<sequence length="2142" mass="244932">MTTREALAIGSDTKPPVLFRGDCNMWRDRFLDFIDRQDLGEYIRLSLKEGPKVFTEEKPAQPDSDPPVAAHTVLKKFEDMTVEEKNRHKADKLAKSFMLLGLPNDIYFTIDSHNSTGKEMWVQIEKQMLGTSVGTQMKVTNIIKRYEQFKAREDEKLDDTYERFCNLLNELRKNGITKTKIENNVKFLTNLQPVWKLYSNSVFQNKSLADIDIHVVYEILKQSQDDVQDALDAKIKSEKEKADTLALMADKRGKQVVHRSRARSDSSDTPESEYRGRHEDKRSDKKTDSARYYEKGKYEEKKKFGEKRIEENDDKKSDEVQKCFKCGKPGHFARDCPNGGVKDYSYYSHKAYLAKKKESGKALLAEEDHWLNATDDEFDDAVCMMVKAFMSKMIPMSGRKTDFSLRRCNPHDSDDSLADSLDDWFVDSSDDSVGIMDDSVSSDDEAIEVINVSDGSEGDDETEDVVIGSDSEDDDSSATDQLCLMAKPDDHSYEDESEVNLNPYVEFEAYIKSLNANMENLDKKLKAQILLTDKWEARSKQNDALIVELSDKNAQNEHLVQYLMKENEKFLEQSVISDNKQKAKLSEISDKLSIQEKEYNDIQKKFSSLSEEKEVLLGHIKKVETMLLKRGQTDQTIFLNKPKEFKAYNVREVEAEHDKRRKQKDNVQIPFNYARLNDSYSKREISLSDDYIRSYSEEEFKQFKSDDSPVDNSKFYEFRYYKTLKDLDDERRMNSSEKDQMLCKISDLQKQVFKLKGELQKFSNSSSSVHKSANTSDTSFVCASPTSEDSVKSESALQLSTIVNSICCVCSAKKFVESEAVSKMSDLEIKMDLERQQFQSVRKSSEEKSLELRNQIVALQNQISDERNQFKRKEQVLKSEKKALEQMFVAHKKEPVVETDFERQKEFFQCEIKRFTHQLAEFSTKAMTSMVNNNKKCDSSSLSQSEKEQAKHVSNDKPKLHEGQSSSSISKPTQRNFSEDTNKSKDKFVQYPQNSRQKVNVQQKNGYYSSFTNSSASDFSDNFQRRQVKQVWRRKEFTNSCSPTSSISNTKVSHDNRHVWYLDSGCSKHMTGRKEILHNFKPKFCGSVQFGNEQYAPIVGYGDVIQDKITIKKVSLVEGLGHNLFSIGQFCDKDLEVGFKKRRCVVKTESGKELLVGTRRRNLYKIDLRDVKAKNTLCLLSKASNQQSILWHRRLSHLNFKGLNKLVIGNLAIGIPDLRFQQDHLCSACQLGKMKRASHTSKLEHGTEKPLQLIHMDLCGPMRVQSLNGKKYVLVMVDDYSRYTWVKFLRSKDEAPEIIISVLKEVQVNLQSQVQKIRSDHGTEFKNKVLGGYLESVGIKHTFAAVRTPQQNGVVERRNRTLVEAARTMLAYSKCFVMNDREDRHKLQAKSDEAIFIGYSKNSIAYRVYNKRTKMVMESSNVKFDPYAEMASEHDSSEPGLTGVLAVNLVNPDHVTPTKQEDGASTSTNNLSDLDLLFENFYNEYFGSSSSDSTTNNNSSSIHRETTVNVQEPVSISGPTTSTISEDTSSVESPQVQTSIIPIPENQEIIPIVDSSQIQEADIGSSEDISDPIPIRMESTFDDYSQDLQIVPSFKSLQEVPISSYTDSSYDLQLYRPLPHTTKWTRDHPLHQIIGDPNAPVQTRSATANECLFAAFLSNVEPLKVADALADPDWFMAMQEEINQFVRLKVWRLVPRPEGKSIIDTKWIFNNKKDEDNIVVRNKARLVAKGYKQQDGIDYNETFAPVARIEAIRMFLAYASHKDFTVYQMDVKTAFLNGVLKEEVYVSQPEGFVDQDHPDHVYILDKALYGLKQAPRAWYDSLSQFLVESGYSKDDIIFGSTYPNFCDTFSKLMMTRYEMLMMGELTFFLGLQVKQLSAGIFINQAKYIKDILKKYNLENAKIMKTPMSPSCALDSDPDGNDVDVTTYRGMIGSLMYLTASRPDIMFSTCLCARYQSKPKESHLKAVKRIFRYLKGTVNLGLWYPKGSGYELTGYTDADHGGCKLDRKSTTGHIQLLGDKLVSWASKKQNCVSLSTAEAEYVAAASCCSQIIWMRTQLRDYGFKFDKIPIYCDSKSAIAISCNPVQHTKTKHIDIRYHFIKDHVEKGTIELYFVNTEFQLADLFTKALDEKRFNFLLGPNCPN</sequence>
<dbReference type="InterPro" id="IPR025724">
    <property type="entry name" value="GAG-pre-integrase_dom"/>
</dbReference>
<evidence type="ECO:0000259" key="5">
    <source>
        <dbReference type="PROSITE" id="PS50158"/>
    </source>
</evidence>
<dbReference type="Pfam" id="PF13976">
    <property type="entry name" value="gag_pre-integrs"/>
    <property type="match status" value="1"/>
</dbReference>
<keyword evidence="1" id="KW-0064">Aspartyl protease</keyword>
<dbReference type="GO" id="GO:0008270">
    <property type="term" value="F:zinc ion binding"/>
    <property type="evidence" value="ECO:0007669"/>
    <property type="project" value="UniProtKB-KW"/>
</dbReference>
<feature type="compositionally biased region" description="Basic and acidic residues" evidence="4">
    <location>
        <begin position="262"/>
        <end position="292"/>
    </location>
</feature>
<dbReference type="Proteomes" id="UP001172457">
    <property type="component" value="Chromosome 4"/>
</dbReference>
<comment type="caution">
    <text evidence="7">The sequence shown here is derived from an EMBL/GenBank/DDBJ whole genome shotgun (WGS) entry which is preliminary data.</text>
</comment>
<feature type="compositionally biased region" description="Acidic residues" evidence="4">
    <location>
        <begin position="456"/>
        <end position="477"/>
    </location>
</feature>
<feature type="region of interest" description="Disordered" evidence="4">
    <location>
        <begin position="453"/>
        <end position="477"/>
    </location>
</feature>
<dbReference type="CDD" id="cd09272">
    <property type="entry name" value="RNase_HI_RT_Ty1"/>
    <property type="match status" value="1"/>
</dbReference>
<dbReference type="SUPFAM" id="SSF57756">
    <property type="entry name" value="Retrovirus zinc finger-like domains"/>
    <property type="match status" value="1"/>
</dbReference>
<dbReference type="SUPFAM" id="SSF53098">
    <property type="entry name" value="Ribonuclease H-like"/>
    <property type="match status" value="1"/>
</dbReference>
<feature type="compositionally biased region" description="Basic and acidic residues" evidence="4">
    <location>
        <begin position="977"/>
        <end position="988"/>
    </location>
</feature>
<dbReference type="GO" id="GO:0004190">
    <property type="term" value="F:aspartic-type endopeptidase activity"/>
    <property type="evidence" value="ECO:0007669"/>
    <property type="project" value="UniProtKB-KW"/>
</dbReference>
<dbReference type="Gene3D" id="3.30.420.10">
    <property type="entry name" value="Ribonuclease H-like superfamily/Ribonuclease H"/>
    <property type="match status" value="1"/>
</dbReference>
<evidence type="ECO:0000313" key="7">
    <source>
        <dbReference type="EMBL" id="KAJ9552638.1"/>
    </source>
</evidence>
<accession>A0AA38TLG0</accession>
<dbReference type="Gene3D" id="4.10.60.10">
    <property type="entry name" value="Zinc finger, CCHC-type"/>
    <property type="match status" value="1"/>
</dbReference>
<evidence type="ECO:0000256" key="1">
    <source>
        <dbReference type="ARBA" id="ARBA00022750"/>
    </source>
</evidence>
<evidence type="ECO:0000256" key="2">
    <source>
        <dbReference type="PROSITE-ProRule" id="PRU00047"/>
    </source>
</evidence>
<dbReference type="InterPro" id="IPR013103">
    <property type="entry name" value="RVT_2"/>
</dbReference>
<feature type="compositionally biased region" description="Basic and acidic residues" evidence="4">
    <location>
        <begin position="945"/>
        <end position="962"/>
    </location>
</feature>
<keyword evidence="1" id="KW-0645">Protease</keyword>
<dbReference type="InterPro" id="IPR043502">
    <property type="entry name" value="DNA/RNA_pol_sf"/>
</dbReference>
<evidence type="ECO:0000313" key="8">
    <source>
        <dbReference type="Proteomes" id="UP001172457"/>
    </source>
</evidence>
<evidence type="ECO:0000256" key="3">
    <source>
        <dbReference type="SAM" id="Coils"/>
    </source>
</evidence>
<dbReference type="InterPro" id="IPR001584">
    <property type="entry name" value="Integrase_cat-core"/>
</dbReference>
<dbReference type="InterPro" id="IPR036397">
    <property type="entry name" value="RNaseH_sf"/>
</dbReference>
<keyword evidence="2" id="KW-0479">Metal-binding</keyword>
<dbReference type="Pfam" id="PF22936">
    <property type="entry name" value="Pol_BBD"/>
    <property type="match status" value="1"/>
</dbReference>
<dbReference type="InterPro" id="IPR054722">
    <property type="entry name" value="PolX-like_BBD"/>
</dbReference>